<reference evidence="3 4" key="1">
    <citation type="submission" date="2023-05" db="EMBL/GenBank/DDBJ databases">
        <title>Cataloging the Phylogenetic Diversity of Human Bladder Bacteria.</title>
        <authorList>
            <person name="Du J."/>
        </authorList>
    </citation>
    <scope>NUCLEOTIDE SEQUENCE [LARGE SCALE GENOMIC DNA]</scope>
    <source>
        <strain evidence="3 4">UMB0725</strain>
    </source>
</reference>
<feature type="region of interest" description="Disordered" evidence="1">
    <location>
        <begin position="44"/>
        <end position="80"/>
    </location>
</feature>
<accession>A0ABD4ZN34</accession>
<dbReference type="InterPro" id="IPR016496">
    <property type="entry name" value="GTPase_HflX"/>
</dbReference>
<name>A0ABD4ZN34_9LACO</name>
<gene>
    <name evidence="3" type="ORF">QP478_09840</name>
</gene>
<feature type="compositionally biased region" description="Gly residues" evidence="1">
    <location>
        <begin position="49"/>
        <end position="61"/>
    </location>
</feature>
<evidence type="ECO:0000259" key="2">
    <source>
        <dbReference type="Pfam" id="PF16360"/>
    </source>
</evidence>
<dbReference type="InterPro" id="IPR032305">
    <property type="entry name" value="GTP-bd_M"/>
</dbReference>
<protein>
    <recommendedName>
        <fullName evidence="2">GTP-binding protein middle domain-containing protein</fullName>
    </recommendedName>
</protein>
<dbReference type="EMBL" id="JASOPW010000045">
    <property type="protein sequence ID" value="MDK7299460.1"/>
    <property type="molecule type" value="Genomic_DNA"/>
</dbReference>
<dbReference type="PANTHER" id="PTHR10229:SF0">
    <property type="entry name" value="GTP-BINDING PROTEIN 6-RELATED"/>
    <property type="match status" value="1"/>
</dbReference>
<feature type="non-terminal residue" evidence="3">
    <location>
        <position position="1"/>
    </location>
</feature>
<comment type="caution">
    <text evidence="3">The sequence shown here is derived from an EMBL/GenBank/DDBJ whole genome shotgun (WGS) entry which is preliminary data.</text>
</comment>
<feature type="non-terminal residue" evidence="3">
    <location>
        <position position="80"/>
    </location>
</feature>
<dbReference type="PANTHER" id="PTHR10229">
    <property type="entry name" value="GTP-BINDING PROTEIN HFLX"/>
    <property type="match status" value="1"/>
</dbReference>
<sequence length="80" mass="8844">IDRTMLILDIFAQHAKSKEGKAQVSLAQMQYLYTRLRGWGGNLSRQAGGRAGSNGGVGLRGPGETKIETDRQRLRQDMAR</sequence>
<proteinExistence type="predicted"/>
<evidence type="ECO:0000313" key="4">
    <source>
        <dbReference type="Proteomes" id="UP001230232"/>
    </source>
</evidence>
<dbReference type="Pfam" id="PF16360">
    <property type="entry name" value="GTP-bdg_M"/>
    <property type="match status" value="1"/>
</dbReference>
<evidence type="ECO:0000256" key="1">
    <source>
        <dbReference type="SAM" id="MobiDB-lite"/>
    </source>
</evidence>
<organism evidence="3 4">
    <name type="scientific">Lactobacillus paragasseri</name>
    <dbReference type="NCBI Taxonomy" id="2107999"/>
    <lineage>
        <taxon>Bacteria</taxon>
        <taxon>Bacillati</taxon>
        <taxon>Bacillota</taxon>
        <taxon>Bacilli</taxon>
        <taxon>Lactobacillales</taxon>
        <taxon>Lactobacillaceae</taxon>
        <taxon>Lactobacillus</taxon>
    </lineage>
</organism>
<feature type="compositionally biased region" description="Basic and acidic residues" evidence="1">
    <location>
        <begin position="63"/>
        <end position="80"/>
    </location>
</feature>
<dbReference type="Gene3D" id="6.10.250.2860">
    <property type="match status" value="1"/>
</dbReference>
<evidence type="ECO:0000313" key="3">
    <source>
        <dbReference type="EMBL" id="MDK7299460.1"/>
    </source>
</evidence>
<dbReference type="AlphaFoldDB" id="A0ABD4ZN34"/>
<dbReference type="Proteomes" id="UP001230232">
    <property type="component" value="Unassembled WGS sequence"/>
</dbReference>
<feature type="domain" description="GTP-binding protein middle" evidence="2">
    <location>
        <begin position="14"/>
        <end position="79"/>
    </location>
</feature>